<dbReference type="Proteomes" id="UP000008691">
    <property type="component" value="Segment"/>
</dbReference>
<dbReference type="GeneID" id="6186735"/>
<keyword evidence="2" id="KW-1185">Reference proteome</keyword>
<accession>B2CRL1</accession>
<dbReference type="EMBL" id="EU545650">
    <property type="protein sequence ID" value="ACB37268.1"/>
    <property type="molecule type" value="Genomic_DNA"/>
</dbReference>
<dbReference type="OrthoDB" id="18754at10239"/>
<name>B2CRL1_9VIRU</name>
<reference evidence="1 2" key="1">
    <citation type="journal article" date="2008" name="Res. Microbiol.">
        <title>Viruses in acidic geothermal environments of the Kamchatka Peninsula.</title>
        <authorList>
            <person name="Bize A."/>
            <person name="Peng X."/>
            <person name="Prokofeva M."/>
            <person name="Maclellan K."/>
            <person name="Lucas S."/>
            <person name="Forterre P."/>
            <person name="Garrett R.A."/>
            <person name="Bonch-Osmolovskaya E.A."/>
            <person name="Prangishvili D."/>
        </authorList>
    </citation>
    <scope>NUCLEOTIDE SEQUENCE [LARGE SCALE GENOMIC DNA]</scope>
</reference>
<dbReference type="KEGG" id="vg:6186735"/>
<dbReference type="RefSeq" id="YP_001798552.1">
    <property type="nucleotide sequence ID" value="NC_010537.1"/>
</dbReference>
<sequence>MMIRTKTELIRWIFITLASMKGNGIKFVPYLVYELLDNSSVSSKVKERILIYTDQLETGKITPREYARLIFLEYPKPTRTGRILRYKVGEAVTLILK</sequence>
<evidence type="ECO:0000313" key="2">
    <source>
        <dbReference type="Proteomes" id="UP000008691"/>
    </source>
</evidence>
<organism evidence="1 2">
    <name type="scientific">Betalipothrixvirus uzonense</name>
    <dbReference type="NCBI Taxonomy" id="512792"/>
    <lineage>
        <taxon>Viruses</taxon>
        <taxon>Adnaviria</taxon>
        <taxon>Zilligvirae</taxon>
        <taxon>Taleaviricota</taxon>
        <taxon>Tokiviricetes</taxon>
        <taxon>Ligamenvirales</taxon>
        <taxon>Lipothrixviridae</taxon>
        <taxon>Betalipothrixvirus</taxon>
    </lineage>
</organism>
<evidence type="ECO:0000313" key="1">
    <source>
        <dbReference type="EMBL" id="ACB37268.1"/>
    </source>
</evidence>
<protein>
    <submittedName>
        <fullName evidence="1">Uncharacterized protein</fullName>
    </submittedName>
</protein>
<proteinExistence type="predicted"/>